<dbReference type="InterPro" id="IPR001174">
    <property type="entry name" value="HddA/FKP"/>
</dbReference>
<feature type="domain" description="GHMP kinase C-terminal" evidence="8">
    <location>
        <begin position="232"/>
        <end position="300"/>
    </location>
</feature>
<keyword evidence="4" id="KW-0547">Nucleotide-binding</keyword>
<evidence type="ECO:0000256" key="6">
    <source>
        <dbReference type="ARBA" id="ARBA00022840"/>
    </source>
</evidence>
<dbReference type="PANTHER" id="PTHR31814">
    <property type="match status" value="1"/>
</dbReference>
<sequence>MISAPGKVLWIGSYAVVFGGLSHVIAINKRVKCEATPSDKLIFETTYGTFYEKGNELIESVVNVIKNHLGDIPRLKIRLFNDEDFQINGKKTGLGSSSAATVALTACLYKQIKGRIDTDEIHLLAQEANFIRQKGIGSGFDIAAAVYGSIIYKRFTDLNKRDWKIERLRLGNKYDMILGFTGRSSETVNLVKMFIEKKDDEKFIEFLREINIENDTAIKLLKLGKVDEASQHAKLARDLLNVLAEDVIGVKLQSEEDKELIKIAEDNGAYISLLPGAGGGDVIFALGENLDEVRKKWKEKGLKLIEIKEDDGLNET</sequence>
<dbReference type="GO" id="GO:0010142">
    <property type="term" value="P:farnesyl diphosphate biosynthetic process, mevalonate pathway"/>
    <property type="evidence" value="ECO:0007669"/>
    <property type="project" value="TreeGrafter"/>
</dbReference>
<dbReference type="EMBL" id="QEFD01000234">
    <property type="protein sequence ID" value="PVU74059.1"/>
    <property type="molecule type" value="Genomic_DNA"/>
</dbReference>
<accession>A0A2T9X1W2</accession>
<dbReference type="Proteomes" id="UP000245638">
    <property type="component" value="Unassembled WGS sequence"/>
</dbReference>
<evidence type="ECO:0000256" key="3">
    <source>
        <dbReference type="ARBA" id="ARBA00022679"/>
    </source>
</evidence>
<dbReference type="PRINTS" id="PR00960">
    <property type="entry name" value="LMBPPROTEIN"/>
</dbReference>
<dbReference type="InterPro" id="IPR035102">
    <property type="entry name" value="Phosphomevalonate_kinase"/>
</dbReference>
<protein>
    <recommendedName>
        <fullName evidence="2">phosphomevalonate kinase</fullName>
        <ecNumber evidence="2">2.7.4.2</ecNumber>
    </recommendedName>
</protein>
<dbReference type="SUPFAM" id="SSF54211">
    <property type="entry name" value="Ribosomal protein S5 domain 2-like"/>
    <property type="match status" value="1"/>
</dbReference>
<proteinExistence type="predicted"/>
<dbReference type="Pfam" id="PF08544">
    <property type="entry name" value="GHMP_kinases_C"/>
    <property type="match status" value="1"/>
</dbReference>
<dbReference type="Gene3D" id="3.30.70.890">
    <property type="entry name" value="GHMP kinase, C-terminal domain"/>
    <property type="match status" value="1"/>
</dbReference>
<dbReference type="GO" id="GO:0004631">
    <property type="term" value="F:phosphomevalonate kinase activity"/>
    <property type="evidence" value="ECO:0007669"/>
    <property type="project" value="UniProtKB-EC"/>
</dbReference>
<evidence type="ECO:0000256" key="1">
    <source>
        <dbReference type="ARBA" id="ARBA00005017"/>
    </source>
</evidence>
<comment type="caution">
    <text evidence="9">The sequence shown here is derived from an EMBL/GenBank/DDBJ whole genome shotgun (WGS) entry which is preliminary data.</text>
</comment>
<evidence type="ECO:0000313" key="10">
    <source>
        <dbReference type="Proteomes" id="UP000245638"/>
    </source>
</evidence>
<dbReference type="InterPro" id="IPR014721">
    <property type="entry name" value="Ribsml_uS5_D2-typ_fold_subgr"/>
</dbReference>
<dbReference type="UniPathway" id="UPA00057">
    <property type="reaction ID" value="UER00099"/>
</dbReference>
<keyword evidence="6" id="KW-0067">ATP-binding</keyword>
<comment type="pathway">
    <text evidence="1">Isoprenoid biosynthesis; isopentenyl diphosphate biosynthesis via mevalonate pathway; isopentenyl diphosphate from (R)-mevalonate: step 2/3.</text>
</comment>
<evidence type="ECO:0000259" key="7">
    <source>
        <dbReference type="Pfam" id="PF00288"/>
    </source>
</evidence>
<keyword evidence="3" id="KW-0808">Transferase</keyword>
<dbReference type="AlphaFoldDB" id="A0A2T9X1W2"/>
<gene>
    <name evidence="9" type="ORF">DDW13_08820</name>
</gene>
<name>A0A2T9X1W2_9CREN</name>
<dbReference type="SUPFAM" id="SSF55060">
    <property type="entry name" value="GHMP Kinase, C-terminal domain"/>
    <property type="match status" value="1"/>
</dbReference>
<dbReference type="GO" id="GO:0019287">
    <property type="term" value="P:isopentenyl diphosphate biosynthetic process, mevalonate pathway"/>
    <property type="evidence" value="ECO:0007669"/>
    <property type="project" value="UniProtKB-UniPathway"/>
</dbReference>
<feature type="domain" description="GHMP kinase N-terminal" evidence="7">
    <location>
        <begin position="57"/>
        <end position="148"/>
    </location>
</feature>
<dbReference type="InterPro" id="IPR053661">
    <property type="entry name" value="GHMP_kinase"/>
</dbReference>
<dbReference type="InterPro" id="IPR006204">
    <property type="entry name" value="GHMP_kinase_N_dom"/>
</dbReference>
<evidence type="ECO:0000313" key="9">
    <source>
        <dbReference type="EMBL" id="PVU74059.1"/>
    </source>
</evidence>
<dbReference type="Pfam" id="PF00288">
    <property type="entry name" value="GHMP_kinases_N"/>
    <property type="match status" value="1"/>
</dbReference>
<dbReference type="NCBIfam" id="NF040957">
    <property type="entry name" value="Arch_PMK"/>
    <property type="match status" value="1"/>
</dbReference>
<dbReference type="InterPro" id="IPR013750">
    <property type="entry name" value="GHMP_kinase_C_dom"/>
</dbReference>
<dbReference type="Gene3D" id="3.30.230.10">
    <property type="match status" value="1"/>
</dbReference>
<dbReference type="InterPro" id="IPR020568">
    <property type="entry name" value="Ribosomal_Su5_D2-typ_SF"/>
</dbReference>
<reference evidence="9 10" key="1">
    <citation type="journal article" date="2015" name="Appl. Environ. Microbiol.">
        <title>Nanoarchaeota, Their Sulfolobales Host, and Nanoarchaeota Virus Distribution across Yellowstone National Park Hot Springs.</title>
        <authorList>
            <person name="Munson-McGee J.H."/>
            <person name="Field E.K."/>
            <person name="Bateson M."/>
            <person name="Rooney C."/>
            <person name="Stepanauskas R."/>
            <person name="Young M.J."/>
        </authorList>
    </citation>
    <scope>NUCLEOTIDE SEQUENCE [LARGE SCALE GENOMIC DNA]</scope>
    <source>
        <strain evidence="9">SCGC AC-742_N10</strain>
    </source>
</reference>
<organism evidence="9 10">
    <name type="scientific">Acidianus hospitalis</name>
    <dbReference type="NCBI Taxonomy" id="563177"/>
    <lineage>
        <taxon>Archaea</taxon>
        <taxon>Thermoproteota</taxon>
        <taxon>Thermoprotei</taxon>
        <taxon>Sulfolobales</taxon>
        <taxon>Sulfolobaceae</taxon>
        <taxon>Acidianus</taxon>
    </lineage>
</organism>
<dbReference type="GO" id="GO:0005524">
    <property type="term" value="F:ATP binding"/>
    <property type="evidence" value="ECO:0007669"/>
    <property type="project" value="UniProtKB-KW"/>
</dbReference>
<dbReference type="PANTHER" id="PTHR31814:SF2">
    <property type="entry name" value="PHOSPHOMEVALONATE KINASE"/>
    <property type="match status" value="1"/>
</dbReference>
<dbReference type="EC" id="2.7.4.2" evidence="2"/>
<evidence type="ECO:0000259" key="8">
    <source>
        <dbReference type="Pfam" id="PF08544"/>
    </source>
</evidence>
<evidence type="ECO:0000256" key="2">
    <source>
        <dbReference type="ARBA" id="ARBA00012958"/>
    </source>
</evidence>
<evidence type="ECO:0000256" key="5">
    <source>
        <dbReference type="ARBA" id="ARBA00022777"/>
    </source>
</evidence>
<keyword evidence="5 9" id="KW-0418">Kinase</keyword>
<evidence type="ECO:0000256" key="4">
    <source>
        <dbReference type="ARBA" id="ARBA00022741"/>
    </source>
</evidence>
<dbReference type="InterPro" id="IPR036554">
    <property type="entry name" value="GHMP_kinase_C_sf"/>
</dbReference>